<dbReference type="GO" id="GO:0008076">
    <property type="term" value="C:voltage-gated potassium channel complex"/>
    <property type="evidence" value="ECO:0007669"/>
    <property type="project" value="InterPro"/>
</dbReference>
<comment type="caution">
    <text evidence="15">The sequence shown here is derived from an EMBL/GenBank/DDBJ whole genome shotgun (WGS) entry which is preliminary data.</text>
</comment>
<keyword evidence="9" id="KW-0406">Ion transport</keyword>
<keyword evidence="8 13" id="KW-1133">Transmembrane helix</keyword>
<evidence type="ECO:0000313" key="15">
    <source>
        <dbReference type="EMBL" id="CAE6462888.1"/>
    </source>
</evidence>
<dbReference type="InterPro" id="IPR005821">
    <property type="entry name" value="Ion_trans_dom"/>
</dbReference>
<feature type="transmembrane region" description="Helical" evidence="13">
    <location>
        <begin position="85"/>
        <end position="104"/>
    </location>
</feature>
<evidence type="ECO:0000256" key="1">
    <source>
        <dbReference type="ARBA" id="ARBA00004141"/>
    </source>
</evidence>
<keyword evidence="10 13" id="KW-0472">Membrane</keyword>
<keyword evidence="6" id="KW-0851">Voltage-gated channel</keyword>
<keyword evidence="5" id="KW-0631">Potassium channel</keyword>
<evidence type="ECO:0000256" key="12">
    <source>
        <dbReference type="SAM" id="MobiDB-lite"/>
    </source>
</evidence>
<evidence type="ECO:0000313" key="16">
    <source>
        <dbReference type="Proteomes" id="UP000663850"/>
    </source>
</evidence>
<dbReference type="Proteomes" id="UP000663850">
    <property type="component" value="Unassembled WGS sequence"/>
</dbReference>
<dbReference type="Gene3D" id="1.20.120.350">
    <property type="entry name" value="Voltage-gated potassium channels. Chain C"/>
    <property type="match status" value="1"/>
</dbReference>
<evidence type="ECO:0000256" key="8">
    <source>
        <dbReference type="ARBA" id="ARBA00022989"/>
    </source>
</evidence>
<proteinExistence type="predicted"/>
<keyword evidence="3" id="KW-0633">Potassium transport</keyword>
<comment type="subcellular location">
    <subcellularLocation>
        <location evidence="1">Membrane</location>
        <topology evidence="1">Multi-pass membrane protein</topology>
    </subcellularLocation>
</comment>
<feature type="region of interest" description="Disordered" evidence="12">
    <location>
        <begin position="1"/>
        <end position="55"/>
    </location>
</feature>
<keyword evidence="2" id="KW-0813">Transport</keyword>
<organism evidence="15 16">
    <name type="scientific">Rhizoctonia solani</name>
    <dbReference type="NCBI Taxonomy" id="456999"/>
    <lineage>
        <taxon>Eukaryota</taxon>
        <taxon>Fungi</taxon>
        <taxon>Dikarya</taxon>
        <taxon>Basidiomycota</taxon>
        <taxon>Agaricomycotina</taxon>
        <taxon>Agaricomycetes</taxon>
        <taxon>Cantharellales</taxon>
        <taxon>Ceratobasidiaceae</taxon>
        <taxon>Rhizoctonia</taxon>
    </lineage>
</organism>
<dbReference type="InterPro" id="IPR027359">
    <property type="entry name" value="Volt_channel_dom_sf"/>
</dbReference>
<dbReference type="PANTHER" id="PTHR11537:SF254">
    <property type="entry name" value="POTASSIUM VOLTAGE-GATED CHANNEL PROTEIN SHAB"/>
    <property type="match status" value="1"/>
</dbReference>
<name>A0A8H3BQM3_9AGAM</name>
<reference evidence="15" key="1">
    <citation type="submission" date="2021-01" db="EMBL/GenBank/DDBJ databases">
        <authorList>
            <person name="Kaushik A."/>
        </authorList>
    </citation>
    <scope>NUCLEOTIDE SEQUENCE</scope>
    <source>
        <strain evidence="15">Type strain: AG8-Rh-89/</strain>
    </source>
</reference>
<feature type="transmembrane region" description="Helical" evidence="13">
    <location>
        <begin position="220"/>
        <end position="242"/>
    </location>
</feature>
<evidence type="ECO:0000259" key="14">
    <source>
        <dbReference type="Pfam" id="PF00520"/>
    </source>
</evidence>
<dbReference type="FunFam" id="1.10.287.70:FF:000097">
    <property type="entry name" value="Potassium voltage-gated channel subfamily G member 3"/>
    <property type="match status" value="1"/>
</dbReference>
<dbReference type="PANTHER" id="PTHR11537">
    <property type="entry name" value="VOLTAGE-GATED POTASSIUM CHANNEL"/>
    <property type="match status" value="1"/>
</dbReference>
<protein>
    <recommendedName>
        <fullName evidence="14">Ion transport domain-containing protein</fullName>
    </recommendedName>
</protein>
<dbReference type="GO" id="GO:0005249">
    <property type="term" value="F:voltage-gated potassium channel activity"/>
    <property type="evidence" value="ECO:0007669"/>
    <property type="project" value="InterPro"/>
</dbReference>
<accession>A0A8H3BQM3</accession>
<evidence type="ECO:0000256" key="2">
    <source>
        <dbReference type="ARBA" id="ARBA00022448"/>
    </source>
</evidence>
<keyword evidence="11" id="KW-0407">Ion channel</keyword>
<feature type="domain" description="Ion transport" evidence="14">
    <location>
        <begin position="85"/>
        <end position="315"/>
    </location>
</feature>
<evidence type="ECO:0000256" key="6">
    <source>
        <dbReference type="ARBA" id="ARBA00022882"/>
    </source>
</evidence>
<evidence type="ECO:0000256" key="11">
    <source>
        <dbReference type="ARBA" id="ARBA00023303"/>
    </source>
</evidence>
<dbReference type="SUPFAM" id="SSF81324">
    <property type="entry name" value="Voltage-gated potassium channels"/>
    <property type="match status" value="1"/>
</dbReference>
<keyword evidence="4 13" id="KW-0812">Transmembrane</keyword>
<evidence type="ECO:0000256" key="5">
    <source>
        <dbReference type="ARBA" id="ARBA00022826"/>
    </source>
</evidence>
<evidence type="ECO:0000256" key="10">
    <source>
        <dbReference type="ARBA" id="ARBA00023136"/>
    </source>
</evidence>
<dbReference type="InterPro" id="IPR028325">
    <property type="entry name" value="VG_K_chnl"/>
</dbReference>
<feature type="transmembrane region" description="Helical" evidence="13">
    <location>
        <begin position="295"/>
        <end position="316"/>
    </location>
</feature>
<feature type="transmembrane region" description="Helical" evidence="13">
    <location>
        <begin position="116"/>
        <end position="135"/>
    </location>
</feature>
<gene>
    <name evidence="15" type="ORF">RDB_LOCUS53247</name>
</gene>
<dbReference type="GO" id="GO:0001508">
    <property type="term" value="P:action potential"/>
    <property type="evidence" value="ECO:0007669"/>
    <property type="project" value="TreeGrafter"/>
</dbReference>
<sequence length="432" mass="48941">MTESEAGPSTATSIPLRELGSSPSSNIVSEQFVVEQERRTRRPRQPSGEIHMHPEDLDTNARPIQVLRRDLYILMEQPNSSTSAFVIHFFSTFLIAFSACVTTLETLPAFRSSSERVWFGIETALVALFTLEYGARCFAHSETWSQLWNWATSFFPMLDLIAILPFYLLLILKFDMVAIFRFSILRVFRLLRVFRPFRYSNTILLTIEVMFLAVKRSRDALFALGFFVMTALVVFSTLIYFAERGTWDTTLETFVNSDGDPTQFDSIPAAAWFVLVTITTVGYGDITPRSFLGRLLSVPLLLFGLLLIALPSFVLGREFAAVWDYMGGNMLQGNDEAVAEARRHLNDSPLLSRTPLSRARSANYVPLDDEANVSTNTNTERRKDLSNFKLAQNQQTLSKQIDQLTELVRIQAEELKIVKELLVQRSTSAPDL</sequence>
<dbReference type="Pfam" id="PF00520">
    <property type="entry name" value="Ion_trans"/>
    <property type="match status" value="1"/>
</dbReference>
<evidence type="ECO:0000256" key="9">
    <source>
        <dbReference type="ARBA" id="ARBA00023065"/>
    </source>
</evidence>
<dbReference type="EMBL" id="CAJMWZ010002799">
    <property type="protein sequence ID" value="CAE6462888.1"/>
    <property type="molecule type" value="Genomic_DNA"/>
</dbReference>
<keyword evidence="7" id="KW-0630">Potassium</keyword>
<feature type="transmembrane region" description="Helical" evidence="13">
    <location>
        <begin position="147"/>
        <end position="172"/>
    </location>
</feature>
<dbReference type="Gene3D" id="1.10.287.70">
    <property type="match status" value="1"/>
</dbReference>
<feature type="compositionally biased region" description="Polar residues" evidence="12">
    <location>
        <begin position="1"/>
        <end position="13"/>
    </location>
</feature>
<dbReference type="PRINTS" id="PR00169">
    <property type="entry name" value="KCHANNEL"/>
</dbReference>
<dbReference type="AlphaFoldDB" id="A0A8H3BQM3"/>
<evidence type="ECO:0000256" key="4">
    <source>
        <dbReference type="ARBA" id="ARBA00022692"/>
    </source>
</evidence>
<feature type="transmembrane region" description="Helical" evidence="13">
    <location>
        <begin position="263"/>
        <end position="283"/>
    </location>
</feature>
<evidence type="ECO:0000256" key="13">
    <source>
        <dbReference type="SAM" id="Phobius"/>
    </source>
</evidence>
<evidence type="ECO:0000256" key="3">
    <source>
        <dbReference type="ARBA" id="ARBA00022538"/>
    </source>
</evidence>
<evidence type="ECO:0000256" key="7">
    <source>
        <dbReference type="ARBA" id="ARBA00022958"/>
    </source>
</evidence>